<comment type="caution">
    <text evidence="5">The sequence shown here is derived from an EMBL/GenBank/DDBJ whole genome shotgun (WGS) entry which is preliminary data.</text>
</comment>
<keyword evidence="1" id="KW-0596">Phosphopantetheine</keyword>
<evidence type="ECO:0000256" key="1">
    <source>
        <dbReference type="ARBA" id="ARBA00022450"/>
    </source>
</evidence>
<dbReference type="PANTHER" id="PTHR45527:SF1">
    <property type="entry name" value="FATTY ACID SYNTHASE"/>
    <property type="match status" value="1"/>
</dbReference>
<sequence>MPLSANGKLDRRQLPSPQAQAQKAYVAPEGELEGAIAAIWEDVLQCGPVGRQAHFFELGGHSLLATQVIVRIRHSLGTEVPIRLLFDSPTLEAFCEQVAGTLPKHSNLDEELAKSLEALKRLSSTELEKLIS</sequence>
<feature type="region of interest" description="Disordered" evidence="3">
    <location>
        <begin position="1"/>
        <end position="20"/>
    </location>
</feature>
<dbReference type="Proteomes" id="UP000291334">
    <property type="component" value="Unassembled WGS sequence"/>
</dbReference>
<evidence type="ECO:0000256" key="3">
    <source>
        <dbReference type="SAM" id="MobiDB-lite"/>
    </source>
</evidence>
<dbReference type="PANTHER" id="PTHR45527">
    <property type="entry name" value="NONRIBOSOMAL PEPTIDE SYNTHETASE"/>
    <property type="match status" value="1"/>
</dbReference>
<dbReference type="PROSITE" id="PS50075">
    <property type="entry name" value="CARRIER"/>
    <property type="match status" value="1"/>
</dbReference>
<dbReference type="InterPro" id="IPR006162">
    <property type="entry name" value="Ppantetheine_attach_site"/>
</dbReference>
<name>A0ABY1Z0G7_9GAMM</name>
<dbReference type="InterPro" id="IPR020806">
    <property type="entry name" value="PKS_PP-bd"/>
</dbReference>
<feature type="domain" description="Carrier" evidence="4">
    <location>
        <begin position="27"/>
        <end position="102"/>
    </location>
</feature>
<evidence type="ECO:0000256" key="2">
    <source>
        <dbReference type="ARBA" id="ARBA00022553"/>
    </source>
</evidence>
<dbReference type="SMART" id="SM00823">
    <property type="entry name" value="PKS_PP"/>
    <property type="match status" value="1"/>
</dbReference>
<dbReference type="Pfam" id="PF00550">
    <property type="entry name" value="PP-binding"/>
    <property type="match status" value="1"/>
</dbReference>
<accession>A0ABY1Z0G7</accession>
<evidence type="ECO:0000313" key="5">
    <source>
        <dbReference type="EMBL" id="TBU98695.1"/>
    </source>
</evidence>
<dbReference type="PROSITE" id="PS00012">
    <property type="entry name" value="PHOSPHOPANTETHEINE"/>
    <property type="match status" value="1"/>
</dbReference>
<organism evidence="5 6">
    <name type="scientific">Phytopseudomonas dryadis</name>
    <dbReference type="NCBI Taxonomy" id="2487520"/>
    <lineage>
        <taxon>Bacteria</taxon>
        <taxon>Pseudomonadati</taxon>
        <taxon>Pseudomonadota</taxon>
        <taxon>Gammaproteobacteria</taxon>
        <taxon>Pseudomonadales</taxon>
        <taxon>Pseudomonadaceae</taxon>
        <taxon>Phytopseudomonas</taxon>
    </lineage>
</organism>
<keyword evidence="6" id="KW-1185">Reference proteome</keyword>
<dbReference type="EMBL" id="QJUM01000063">
    <property type="protein sequence ID" value="TBU98695.1"/>
    <property type="molecule type" value="Genomic_DNA"/>
</dbReference>
<evidence type="ECO:0000313" key="6">
    <source>
        <dbReference type="Proteomes" id="UP000291334"/>
    </source>
</evidence>
<protein>
    <submittedName>
        <fullName evidence="5">Pyoverdine sidechain peptide synthetase II, D-Asp-L-Thr component</fullName>
    </submittedName>
</protein>
<proteinExistence type="predicted"/>
<dbReference type="Gene3D" id="1.10.1200.10">
    <property type="entry name" value="ACP-like"/>
    <property type="match status" value="1"/>
</dbReference>
<gene>
    <name evidence="5" type="ORF">DNK34_25155</name>
</gene>
<reference evidence="5 6" key="1">
    <citation type="submission" date="2018-06" db="EMBL/GenBank/DDBJ databases">
        <title>Three novel Pseudomonas species isolated from symptomatic oak.</title>
        <authorList>
            <person name="Bueno-Gonzalez V."/>
            <person name="Brady C."/>
        </authorList>
    </citation>
    <scope>NUCLEOTIDE SEQUENCE [LARGE SCALE GENOMIC DNA]</scope>
    <source>
        <strain evidence="5 6">P26B</strain>
    </source>
</reference>
<evidence type="ECO:0000259" key="4">
    <source>
        <dbReference type="PROSITE" id="PS50075"/>
    </source>
</evidence>
<dbReference type="InterPro" id="IPR036736">
    <property type="entry name" value="ACP-like_sf"/>
</dbReference>
<keyword evidence="2" id="KW-0597">Phosphoprotein</keyword>
<dbReference type="SUPFAM" id="SSF47336">
    <property type="entry name" value="ACP-like"/>
    <property type="match status" value="1"/>
</dbReference>
<dbReference type="InterPro" id="IPR009081">
    <property type="entry name" value="PP-bd_ACP"/>
</dbReference>